<sequence>MAPPSALPCGSSRRGARRSCPERGAALRWLRLSCPGSSFKRIERAIRLRCTSTSITLTLTMSPALTTSRGSEIKRSVSAEICTKPS</sequence>
<protein>
    <submittedName>
        <fullName evidence="1">Uncharacterized protein</fullName>
    </submittedName>
</protein>
<accession>A0A655U0W8</accession>
<dbReference type="EMBL" id="CWOW01000007">
    <property type="protein sequence ID" value="CSA45040.1"/>
    <property type="molecule type" value="Genomic_DNA"/>
</dbReference>
<dbReference type="Proteomes" id="UP000044806">
    <property type="component" value="Unassembled WGS sequence"/>
</dbReference>
<name>A0A655U0W8_VIBCL</name>
<evidence type="ECO:0000313" key="1">
    <source>
        <dbReference type="EMBL" id="CSA45040.1"/>
    </source>
</evidence>
<reference evidence="1 2" key="1">
    <citation type="submission" date="2015-07" db="EMBL/GenBank/DDBJ databases">
        <authorList>
            <consortium name="Pathogen Informatics"/>
        </authorList>
    </citation>
    <scope>NUCLEOTIDE SEQUENCE [LARGE SCALE GENOMIC DNA]</scope>
    <source>
        <strain evidence="1 2">A51</strain>
    </source>
</reference>
<proteinExistence type="predicted"/>
<dbReference type="AlphaFoldDB" id="A0A655U0W8"/>
<organism evidence="1 2">
    <name type="scientific">Vibrio cholerae</name>
    <dbReference type="NCBI Taxonomy" id="666"/>
    <lineage>
        <taxon>Bacteria</taxon>
        <taxon>Pseudomonadati</taxon>
        <taxon>Pseudomonadota</taxon>
        <taxon>Gammaproteobacteria</taxon>
        <taxon>Vibrionales</taxon>
        <taxon>Vibrionaceae</taxon>
        <taxon>Vibrio</taxon>
    </lineage>
</organism>
<gene>
    <name evidence="1" type="ORF">ERS013165_01599</name>
</gene>
<evidence type="ECO:0000313" key="2">
    <source>
        <dbReference type="Proteomes" id="UP000044806"/>
    </source>
</evidence>